<keyword evidence="3" id="KW-0288">FMN</keyword>
<dbReference type="PROSITE" id="PS01136">
    <property type="entry name" value="UPF0034"/>
    <property type="match status" value="1"/>
</dbReference>
<proteinExistence type="predicted"/>
<dbReference type="CDD" id="cd02801">
    <property type="entry name" value="DUS_like_FMN"/>
    <property type="match status" value="1"/>
</dbReference>
<dbReference type="OrthoDB" id="9977870at2759"/>
<dbReference type="EMBL" id="MKKU01000095">
    <property type="protein sequence ID" value="RNF24697.1"/>
    <property type="molecule type" value="Genomic_DNA"/>
</dbReference>
<evidence type="ECO:0000313" key="7">
    <source>
        <dbReference type="EMBL" id="RNF24697.1"/>
    </source>
</evidence>
<keyword evidence="8" id="KW-1185">Reference proteome</keyword>
<comment type="caution">
    <text evidence="7">The sequence shown here is derived from an EMBL/GenBank/DDBJ whole genome shotgun (WGS) entry which is preliminary data.</text>
</comment>
<dbReference type="GO" id="GO:0005737">
    <property type="term" value="C:cytoplasm"/>
    <property type="evidence" value="ECO:0007669"/>
    <property type="project" value="UniProtKB-ARBA"/>
</dbReference>
<dbReference type="GO" id="GO:0050660">
    <property type="term" value="F:flavin adenine dinucleotide binding"/>
    <property type="evidence" value="ECO:0007669"/>
    <property type="project" value="InterPro"/>
</dbReference>
<protein>
    <submittedName>
        <fullName evidence="7">Putative tRNA-dihydrouridine synthase 4</fullName>
    </submittedName>
</protein>
<comment type="cofactor">
    <cofactor evidence="1">
        <name>FMN</name>
        <dbReference type="ChEBI" id="CHEBI:58210"/>
    </cofactor>
</comment>
<evidence type="ECO:0000256" key="2">
    <source>
        <dbReference type="ARBA" id="ARBA00022630"/>
    </source>
</evidence>
<evidence type="ECO:0000259" key="6">
    <source>
        <dbReference type="Pfam" id="PF01207"/>
    </source>
</evidence>
<keyword evidence="4" id="KW-0819">tRNA processing</keyword>
<dbReference type="SUPFAM" id="SSF51395">
    <property type="entry name" value="FMN-linked oxidoreductases"/>
    <property type="match status" value="1"/>
</dbReference>
<keyword evidence="2" id="KW-0285">Flavoprotein</keyword>
<dbReference type="InterPro" id="IPR013785">
    <property type="entry name" value="Aldolase_TIM"/>
</dbReference>
<name>A0A3R7PFW3_9TRYP</name>
<evidence type="ECO:0000256" key="4">
    <source>
        <dbReference type="ARBA" id="ARBA00022694"/>
    </source>
</evidence>
<dbReference type="GeneID" id="40315988"/>
<dbReference type="PANTHER" id="PTHR11082">
    <property type="entry name" value="TRNA-DIHYDROURIDINE SYNTHASE"/>
    <property type="match status" value="1"/>
</dbReference>
<dbReference type="PANTHER" id="PTHR11082:SF31">
    <property type="entry name" value="TRNA-DIHYDROURIDINE(20A_20B) SYNTHASE [NAD(P)+]-LIKE"/>
    <property type="match status" value="1"/>
</dbReference>
<accession>A0A3R7PFW3</accession>
<dbReference type="Pfam" id="PF01207">
    <property type="entry name" value="Dus"/>
    <property type="match status" value="1"/>
</dbReference>
<reference evidence="7 8" key="1">
    <citation type="journal article" date="2018" name="BMC Genomics">
        <title>Genomic comparison of Trypanosoma conorhini and Trypanosoma rangeli to Trypanosoma cruzi strains of high and low virulence.</title>
        <authorList>
            <person name="Bradwell K.R."/>
            <person name="Koparde V.N."/>
            <person name="Matveyev A.V."/>
            <person name="Serrano M.G."/>
            <person name="Alves J.M."/>
            <person name="Parikh H."/>
            <person name="Huang B."/>
            <person name="Lee V."/>
            <person name="Espinosa-Alvarez O."/>
            <person name="Ortiz P.A."/>
            <person name="Costa-Martins A.G."/>
            <person name="Teixeira M.M."/>
            <person name="Buck G.A."/>
        </authorList>
    </citation>
    <scope>NUCLEOTIDE SEQUENCE [LARGE SCALE GENOMIC DNA]</scope>
    <source>
        <strain evidence="7 8">025E</strain>
    </source>
</reference>
<dbReference type="InterPro" id="IPR035587">
    <property type="entry name" value="DUS-like_FMN-bd"/>
</dbReference>
<keyword evidence="5" id="KW-0560">Oxidoreductase</keyword>
<gene>
    <name evidence="7" type="ORF">Tco025E_02377</name>
</gene>
<dbReference type="FunFam" id="3.20.20.70:FF:000221">
    <property type="entry name" value="tRNA-dihydrouridine synthase"/>
    <property type="match status" value="1"/>
</dbReference>
<dbReference type="Gene3D" id="3.20.20.70">
    <property type="entry name" value="Aldolase class I"/>
    <property type="match status" value="1"/>
</dbReference>
<sequence length="428" mass="45866">MKRLQEDGERECLYQTRSGGPNYARTDLVAMLKEAQVATIRFAEENHDLIGGAVNAAPASEETCSRQKLEGAYLGLVKVQAPMVRCSRPAFRKLCRLWGTDVSYTHMIMADSFTRSSAARKADFSIYAGEDRLVTQIASCSGPLAAQAATLLAPYCDAIDLNCGCPQRWVMKEGLGSALLQKPEVVADMLSCIRNGLSGGLSLPCVVKMRVEDDVRRSVDFARQCEAAGCGWLTVHGRTPSCSAHAPVRLDAIRTVRECVSIPVVANGGVNNPQTALKTALAAGVGGVMSATGLLANPASFYVPRDDEELRFAPQRCGVDVALEASVGRCAGSDAGSATVDGANAAWPKVLHCCPVEVISDFIRLSCVMDLPSKATSMHLLKMGGNYLSPTERVFVAQMHSSFSVVSTFQQLGLYTQEGKFRVVESVT</sequence>
<evidence type="ECO:0000256" key="1">
    <source>
        <dbReference type="ARBA" id="ARBA00001917"/>
    </source>
</evidence>
<dbReference type="AlphaFoldDB" id="A0A3R7PFW3"/>
<organism evidence="7 8">
    <name type="scientific">Trypanosoma conorhini</name>
    <dbReference type="NCBI Taxonomy" id="83891"/>
    <lineage>
        <taxon>Eukaryota</taxon>
        <taxon>Discoba</taxon>
        <taxon>Euglenozoa</taxon>
        <taxon>Kinetoplastea</taxon>
        <taxon>Metakinetoplastina</taxon>
        <taxon>Trypanosomatida</taxon>
        <taxon>Trypanosomatidae</taxon>
        <taxon>Trypanosoma</taxon>
    </lineage>
</organism>
<evidence type="ECO:0000256" key="3">
    <source>
        <dbReference type="ARBA" id="ARBA00022643"/>
    </source>
</evidence>
<dbReference type="RefSeq" id="XP_029230544.1">
    <property type="nucleotide sequence ID" value="XM_029369304.1"/>
</dbReference>
<feature type="domain" description="DUS-like FMN-binding" evidence="6">
    <location>
        <begin position="80"/>
        <end position="303"/>
    </location>
</feature>
<evidence type="ECO:0000256" key="5">
    <source>
        <dbReference type="ARBA" id="ARBA00023002"/>
    </source>
</evidence>
<dbReference type="InterPro" id="IPR018517">
    <property type="entry name" value="tRNA_hU_synthase_CS"/>
</dbReference>
<evidence type="ECO:0000313" key="8">
    <source>
        <dbReference type="Proteomes" id="UP000284403"/>
    </source>
</evidence>
<dbReference type="Proteomes" id="UP000284403">
    <property type="component" value="Unassembled WGS sequence"/>
</dbReference>
<dbReference type="GO" id="GO:0017150">
    <property type="term" value="F:tRNA dihydrouridine synthase activity"/>
    <property type="evidence" value="ECO:0007669"/>
    <property type="project" value="InterPro"/>
</dbReference>